<comment type="caution">
    <text evidence="7">The sequence shown here is derived from an EMBL/GenBank/DDBJ whole genome shotgun (WGS) entry which is preliminary data.</text>
</comment>
<dbReference type="SUPFAM" id="SSF53822">
    <property type="entry name" value="Periplasmic binding protein-like I"/>
    <property type="match status" value="1"/>
</dbReference>
<organism evidence="7 8">
    <name type="scientific">Nocardia tenerifensis</name>
    <dbReference type="NCBI Taxonomy" id="228006"/>
    <lineage>
        <taxon>Bacteria</taxon>
        <taxon>Bacillati</taxon>
        <taxon>Actinomycetota</taxon>
        <taxon>Actinomycetes</taxon>
        <taxon>Mycobacteriales</taxon>
        <taxon>Nocardiaceae</taxon>
        <taxon>Nocardia</taxon>
    </lineage>
</organism>
<dbReference type="GO" id="GO:0030246">
    <property type="term" value="F:carbohydrate binding"/>
    <property type="evidence" value="ECO:0007669"/>
    <property type="project" value="UniProtKB-ARBA"/>
</dbReference>
<dbReference type="InterPro" id="IPR025997">
    <property type="entry name" value="SBP_2_dom"/>
</dbReference>
<feature type="signal peptide" evidence="5">
    <location>
        <begin position="1"/>
        <end position="24"/>
    </location>
</feature>
<dbReference type="Gene3D" id="3.40.50.2300">
    <property type="match status" value="2"/>
</dbReference>
<evidence type="ECO:0000256" key="4">
    <source>
        <dbReference type="SAM" id="MobiDB-lite"/>
    </source>
</evidence>
<gene>
    <name evidence="7" type="ORF">DFR70_11410</name>
</gene>
<evidence type="ECO:0000313" key="8">
    <source>
        <dbReference type="Proteomes" id="UP000247569"/>
    </source>
</evidence>
<accession>A0A318K5G1</accession>
<dbReference type="EMBL" id="QJKF01000014">
    <property type="protein sequence ID" value="PXX58328.1"/>
    <property type="molecule type" value="Genomic_DNA"/>
</dbReference>
<evidence type="ECO:0000256" key="2">
    <source>
        <dbReference type="ARBA" id="ARBA00007639"/>
    </source>
</evidence>
<comment type="subcellular location">
    <subcellularLocation>
        <location evidence="1">Cell envelope</location>
    </subcellularLocation>
</comment>
<proteinExistence type="inferred from homology"/>
<keyword evidence="8" id="KW-1185">Reference proteome</keyword>
<evidence type="ECO:0000256" key="1">
    <source>
        <dbReference type="ARBA" id="ARBA00004196"/>
    </source>
</evidence>
<evidence type="ECO:0000259" key="6">
    <source>
        <dbReference type="Pfam" id="PF13407"/>
    </source>
</evidence>
<dbReference type="InterPro" id="IPR028082">
    <property type="entry name" value="Peripla_BP_I"/>
</dbReference>
<dbReference type="CDD" id="cd01536">
    <property type="entry name" value="PBP1_ABC_sugar_binding-like"/>
    <property type="match status" value="1"/>
</dbReference>
<evidence type="ECO:0000256" key="5">
    <source>
        <dbReference type="SAM" id="SignalP"/>
    </source>
</evidence>
<feature type="chain" id="PRO_5038771566" evidence="5">
    <location>
        <begin position="25"/>
        <end position="365"/>
    </location>
</feature>
<keyword evidence="3 5" id="KW-0732">Signal</keyword>
<dbReference type="RefSeq" id="WP_040740937.1">
    <property type="nucleotide sequence ID" value="NZ_QJKF01000014.1"/>
</dbReference>
<keyword evidence="7" id="KW-0813">Transport</keyword>
<keyword evidence="7" id="KW-0762">Sugar transport</keyword>
<evidence type="ECO:0000256" key="3">
    <source>
        <dbReference type="ARBA" id="ARBA00022729"/>
    </source>
</evidence>
<dbReference type="GO" id="GO:0030313">
    <property type="term" value="C:cell envelope"/>
    <property type="evidence" value="ECO:0007669"/>
    <property type="project" value="UniProtKB-SubCell"/>
</dbReference>
<protein>
    <submittedName>
        <fullName evidence="7">Simple sugar transport system substrate-binding protein/ribose transport system substrate-binding protein</fullName>
    </submittedName>
</protein>
<dbReference type="PANTHER" id="PTHR46847:SF1">
    <property type="entry name" value="D-ALLOSE-BINDING PERIPLASMIC PROTEIN-RELATED"/>
    <property type="match status" value="1"/>
</dbReference>
<comment type="similarity">
    <text evidence="2">Belongs to the bacterial solute-binding protein 2 family.</text>
</comment>
<dbReference type="Proteomes" id="UP000247569">
    <property type="component" value="Unassembled WGS sequence"/>
</dbReference>
<feature type="domain" description="Periplasmic binding protein" evidence="6">
    <location>
        <begin position="54"/>
        <end position="310"/>
    </location>
</feature>
<reference evidence="7 8" key="1">
    <citation type="submission" date="2018-05" db="EMBL/GenBank/DDBJ databases">
        <title>Genomic Encyclopedia of Type Strains, Phase IV (KMG-IV): sequencing the most valuable type-strain genomes for metagenomic binning, comparative biology and taxonomic classification.</title>
        <authorList>
            <person name="Goeker M."/>
        </authorList>
    </citation>
    <scope>NUCLEOTIDE SEQUENCE [LARGE SCALE GENOMIC DNA]</scope>
    <source>
        <strain evidence="7 8">DSM 44704</strain>
    </source>
</reference>
<sequence>MRTASLLGVTLGATLVIASGAACSREPVTTGGGAPAVTVGAGADNGVLVGADQPRSDSDFWSAYAGYLGPKAAAAGVKLENTSSDNDANRLKSNVDTLLSKNVKAIIMAPQDTAAVKPALAAASAKNVPVISVDTRPDSGGVYMVVRADNRAYGTKSCIYLGETLKGTGKVVEFQGDLSSINGRDRSEAFADCMKTRYPGIKVIEIPTDWKGDRAVSGLQDKLLTDPDINGIYMQAGGVFLQSTLALLRRSGKLVKAGAPGHITIVSNDGIKAELDAIAAGEIDATISQPADLYAQYAAFYAKAAVDGRKFAPGPTDHGSIIIDTGVGGTLEDQLPAPVVTRDGGKVGELDTLNPTAPGLWGHGG</sequence>
<evidence type="ECO:0000313" key="7">
    <source>
        <dbReference type="EMBL" id="PXX58328.1"/>
    </source>
</evidence>
<dbReference type="PROSITE" id="PS51257">
    <property type="entry name" value="PROKAR_LIPOPROTEIN"/>
    <property type="match status" value="1"/>
</dbReference>
<name>A0A318K5G1_9NOCA</name>
<feature type="region of interest" description="Disordered" evidence="4">
    <location>
        <begin position="341"/>
        <end position="365"/>
    </location>
</feature>
<dbReference type="Pfam" id="PF13407">
    <property type="entry name" value="Peripla_BP_4"/>
    <property type="match status" value="1"/>
</dbReference>
<dbReference type="PANTHER" id="PTHR46847">
    <property type="entry name" value="D-ALLOSE-BINDING PERIPLASMIC PROTEIN-RELATED"/>
    <property type="match status" value="1"/>
</dbReference>
<dbReference type="AlphaFoldDB" id="A0A318K5G1"/>
<dbReference type="OrthoDB" id="1957427at2"/>